<dbReference type="GeneID" id="130463377"/>
<reference evidence="4" key="2">
    <citation type="submission" date="2025-08" db="UniProtKB">
        <authorList>
            <consortium name="RefSeq"/>
        </authorList>
    </citation>
    <scope>IDENTIFICATION</scope>
    <source>
        <tissue evidence="4">Leaf</tissue>
    </source>
</reference>
<dbReference type="InterPro" id="IPR002156">
    <property type="entry name" value="RNaseH_domain"/>
</dbReference>
<feature type="domain" description="RNase H type-1" evidence="1">
    <location>
        <begin position="251"/>
        <end position="344"/>
    </location>
</feature>
<name>A0ABM3QYL9_SPIOL</name>
<dbReference type="Gene3D" id="3.30.420.10">
    <property type="entry name" value="Ribonuclease H-like superfamily/Ribonuclease H"/>
    <property type="match status" value="1"/>
</dbReference>
<dbReference type="Pfam" id="PF13966">
    <property type="entry name" value="zf-RVT"/>
    <property type="match status" value="1"/>
</dbReference>
<proteinExistence type="predicted"/>
<protein>
    <recommendedName>
        <fullName evidence="5">Reverse transcriptase zinc-binding domain-containing protein</fullName>
    </recommendedName>
</protein>
<dbReference type="Proteomes" id="UP000813463">
    <property type="component" value="Chromosome 6"/>
</dbReference>
<accession>A0ABM3QYL9</accession>
<keyword evidence="3" id="KW-1185">Reference proteome</keyword>
<dbReference type="InterPro" id="IPR026960">
    <property type="entry name" value="RVT-Znf"/>
</dbReference>
<dbReference type="PANTHER" id="PTHR47074:SF21">
    <property type="entry name" value="RNASE H TYPE-1 DOMAIN-CONTAINING PROTEIN"/>
    <property type="match status" value="1"/>
</dbReference>
<dbReference type="InterPro" id="IPR036397">
    <property type="entry name" value="RNaseH_sf"/>
</dbReference>
<feature type="domain" description="Reverse transcriptase zinc-binding" evidence="2">
    <location>
        <begin position="49"/>
        <end position="143"/>
    </location>
</feature>
<dbReference type="RefSeq" id="XP_056688465.1">
    <property type="nucleotide sequence ID" value="XM_056832487.1"/>
</dbReference>
<reference evidence="3" key="1">
    <citation type="journal article" date="2021" name="Nat. Commun.">
        <title>Genomic analyses provide insights into spinach domestication and the genetic basis of agronomic traits.</title>
        <authorList>
            <person name="Cai X."/>
            <person name="Sun X."/>
            <person name="Xu C."/>
            <person name="Sun H."/>
            <person name="Wang X."/>
            <person name="Ge C."/>
            <person name="Zhang Z."/>
            <person name="Wang Q."/>
            <person name="Fei Z."/>
            <person name="Jiao C."/>
            <person name="Wang Q."/>
        </authorList>
    </citation>
    <scope>NUCLEOTIDE SEQUENCE [LARGE SCALE GENOMIC DNA]</scope>
    <source>
        <strain evidence="3">cv. Varoflay</strain>
    </source>
</reference>
<evidence type="ECO:0000259" key="1">
    <source>
        <dbReference type="Pfam" id="PF13456"/>
    </source>
</evidence>
<evidence type="ECO:0000259" key="2">
    <source>
        <dbReference type="Pfam" id="PF13966"/>
    </source>
</evidence>
<dbReference type="Pfam" id="PF13456">
    <property type="entry name" value="RVT_3"/>
    <property type="match status" value="1"/>
</dbReference>
<evidence type="ECO:0000313" key="3">
    <source>
        <dbReference type="Proteomes" id="UP000813463"/>
    </source>
</evidence>
<sequence length="376" mass="42850">MESDGGGWRNDELMQALTDEETAAVHRVYLAASDQHDFLMWEHTKSGDFTVRSAYHLEMQRQSGNEGASTPDPKTPLWKRIWGAGVPQRVKNLVWRAMRNALPTMHTLASRGVPIDPRCPRCGESAETMEHLVLQCEDSKMLWLTSPARLSDENRECESFTEWCITMSKKCTMHRAWEILMMFIWKAWSLRNMWTFERKRVSTRIACDKTMMLLGEYEAALVRDETPKPPIEPQECRWQTPTLAPYKLNIDAAVREGMIGLGMVVRDREGDTLMTAGRKVATDCLALQAEAEAMYFGLTYAFDAGYRSVEAESDCLQLVQLLRTEHRMRNATQRPCNKVVHAIARSSLSMSEETVWMDDQPDNISALVTSDKASLS</sequence>
<gene>
    <name evidence="4" type="primary">LOC130463377</name>
</gene>
<dbReference type="InterPro" id="IPR044730">
    <property type="entry name" value="RNase_H-like_dom_plant"/>
</dbReference>
<dbReference type="CDD" id="cd06222">
    <property type="entry name" value="RNase_H_like"/>
    <property type="match status" value="1"/>
</dbReference>
<dbReference type="PANTHER" id="PTHR47074">
    <property type="entry name" value="BNAC02G40300D PROTEIN"/>
    <property type="match status" value="1"/>
</dbReference>
<dbReference type="InterPro" id="IPR052929">
    <property type="entry name" value="RNase_H-like_EbsB-rel"/>
</dbReference>
<evidence type="ECO:0000313" key="4">
    <source>
        <dbReference type="RefSeq" id="XP_056688465.1"/>
    </source>
</evidence>
<evidence type="ECO:0008006" key="5">
    <source>
        <dbReference type="Google" id="ProtNLM"/>
    </source>
</evidence>
<organism evidence="3 4">
    <name type="scientific">Spinacia oleracea</name>
    <name type="common">Spinach</name>
    <dbReference type="NCBI Taxonomy" id="3562"/>
    <lineage>
        <taxon>Eukaryota</taxon>
        <taxon>Viridiplantae</taxon>
        <taxon>Streptophyta</taxon>
        <taxon>Embryophyta</taxon>
        <taxon>Tracheophyta</taxon>
        <taxon>Spermatophyta</taxon>
        <taxon>Magnoliopsida</taxon>
        <taxon>eudicotyledons</taxon>
        <taxon>Gunneridae</taxon>
        <taxon>Pentapetalae</taxon>
        <taxon>Caryophyllales</taxon>
        <taxon>Chenopodiaceae</taxon>
        <taxon>Chenopodioideae</taxon>
        <taxon>Anserineae</taxon>
        <taxon>Spinacia</taxon>
    </lineage>
</organism>